<evidence type="ECO:0000256" key="2">
    <source>
        <dbReference type="SAM" id="SignalP"/>
    </source>
</evidence>
<dbReference type="RefSeq" id="WP_126077141.1">
    <property type="nucleotide sequence ID" value="NZ_CP051166.1"/>
</dbReference>
<protein>
    <recommendedName>
        <fullName evidence="5">DUF4124 domain-containing protein</fullName>
    </recommendedName>
</protein>
<reference evidence="3 4" key="1">
    <citation type="submission" date="2018-12" db="EMBL/GenBank/DDBJ databases">
        <authorList>
            <person name="Yang E."/>
        </authorList>
    </citation>
    <scope>NUCLEOTIDE SEQUENCE [LARGE SCALE GENOMIC DNA]</scope>
    <source>
        <strain evidence="3 4">SOD</strain>
    </source>
</reference>
<evidence type="ECO:0000313" key="4">
    <source>
        <dbReference type="Proteomes" id="UP000278085"/>
    </source>
</evidence>
<keyword evidence="2" id="KW-0732">Signal</keyword>
<comment type="caution">
    <text evidence="3">The sequence shown here is derived from an EMBL/GenBank/DDBJ whole genome shotgun (WGS) entry which is preliminary data.</text>
</comment>
<keyword evidence="4" id="KW-1185">Reference proteome</keyword>
<feature type="region of interest" description="Disordered" evidence="1">
    <location>
        <begin position="74"/>
        <end position="93"/>
    </location>
</feature>
<gene>
    <name evidence="3" type="ORF">EJB06_27050</name>
</gene>
<evidence type="ECO:0008006" key="5">
    <source>
        <dbReference type="Google" id="ProtNLM"/>
    </source>
</evidence>
<sequence>MLRPLIMLGLLALNCAASADPIHKCTSGGKITYSSEPCTAGRATRLDALPDAPAPDADAANALQRQKALLATLQKERAGSDARQAQAARDAARINRAAARRQADCARMQQKQQKEHKRLAAEAAKVGGQGKIERELDAQAMARAVDAACSS</sequence>
<name>A0A430HEE4_9BURK</name>
<feature type="signal peptide" evidence="2">
    <location>
        <begin position="1"/>
        <end position="19"/>
    </location>
</feature>
<feature type="chain" id="PRO_5019264962" description="DUF4124 domain-containing protein" evidence="2">
    <location>
        <begin position="20"/>
        <end position="151"/>
    </location>
</feature>
<feature type="compositionally biased region" description="Low complexity" evidence="1">
    <location>
        <begin position="81"/>
        <end position="93"/>
    </location>
</feature>
<dbReference type="EMBL" id="RXLQ01000020">
    <property type="protein sequence ID" value="RSZ55871.1"/>
    <property type="molecule type" value="Genomic_DNA"/>
</dbReference>
<proteinExistence type="predicted"/>
<accession>A0A430HEE4</accession>
<organism evidence="3 4">
    <name type="scientific">Massilia atriviolacea</name>
    <dbReference type="NCBI Taxonomy" id="2495579"/>
    <lineage>
        <taxon>Bacteria</taxon>
        <taxon>Pseudomonadati</taxon>
        <taxon>Pseudomonadota</taxon>
        <taxon>Betaproteobacteria</taxon>
        <taxon>Burkholderiales</taxon>
        <taxon>Oxalobacteraceae</taxon>
        <taxon>Telluria group</taxon>
        <taxon>Massilia</taxon>
    </lineage>
</organism>
<evidence type="ECO:0000256" key="1">
    <source>
        <dbReference type="SAM" id="MobiDB-lite"/>
    </source>
</evidence>
<dbReference type="Proteomes" id="UP000278085">
    <property type="component" value="Unassembled WGS sequence"/>
</dbReference>
<dbReference type="AlphaFoldDB" id="A0A430HEE4"/>
<dbReference type="OrthoDB" id="8853421at2"/>
<evidence type="ECO:0000313" key="3">
    <source>
        <dbReference type="EMBL" id="RSZ55871.1"/>
    </source>
</evidence>